<dbReference type="EMBL" id="JBHTBR010000002">
    <property type="protein sequence ID" value="MFC7290859.1"/>
    <property type="molecule type" value="Genomic_DNA"/>
</dbReference>
<feature type="compositionally biased region" description="Basic and acidic residues" evidence="1">
    <location>
        <begin position="82"/>
        <end position="93"/>
    </location>
</feature>
<evidence type="ECO:0000256" key="1">
    <source>
        <dbReference type="SAM" id="MobiDB-lite"/>
    </source>
</evidence>
<organism evidence="2 3">
    <name type="scientific">Hirschia litorea</name>
    <dbReference type="NCBI Taxonomy" id="1199156"/>
    <lineage>
        <taxon>Bacteria</taxon>
        <taxon>Pseudomonadati</taxon>
        <taxon>Pseudomonadota</taxon>
        <taxon>Alphaproteobacteria</taxon>
        <taxon>Hyphomonadales</taxon>
        <taxon>Hyphomonadaceae</taxon>
        <taxon>Hirschia</taxon>
    </lineage>
</organism>
<comment type="caution">
    <text evidence="2">The sequence shown here is derived from an EMBL/GenBank/DDBJ whole genome shotgun (WGS) entry which is preliminary data.</text>
</comment>
<evidence type="ECO:0000313" key="3">
    <source>
        <dbReference type="Proteomes" id="UP001596492"/>
    </source>
</evidence>
<protein>
    <submittedName>
        <fullName evidence="2">Uncharacterized protein</fullName>
    </submittedName>
</protein>
<proteinExistence type="predicted"/>
<sequence>MAKAQFHKNQKVFVKTVGTWAVVEKVIPQWVKGLDEPLKIHYDVGLGREFAATELAADKANGPTDAVGDLESWRVVREKNRWKEAGDASDHPHPGSFPKVVTDEKDWGGWRVPSSEYDRDPLKIEFQARIICAAPQLMKLAKVLSRCAAQDADDLPNDIVQLAKQGTTLLRTIYDTPNQSGDIPRAAE</sequence>
<keyword evidence="3" id="KW-1185">Reference proteome</keyword>
<accession>A0ABW2IIH0</accession>
<feature type="region of interest" description="Disordered" evidence="1">
    <location>
        <begin position="82"/>
        <end position="102"/>
    </location>
</feature>
<reference evidence="3" key="1">
    <citation type="journal article" date="2019" name="Int. J. Syst. Evol. Microbiol.">
        <title>The Global Catalogue of Microorganisms (GCM) 10K type strain sequencing project: providing services to taxonomists for standard genome sequencing and annotation.</title>
        <authorList>
            <consortium name="The Broad Institute Genomics Platform"/>
            <consortium name="The Broad Institute Genome Sequencing Center for Infectious Disease"/>
            <person name="Wu L."/>
            <person name="Ma J."/>
        </authorList>
    </citation>
    <scope>NUCLEOTIDE SEQUENCE [LARGE SCALE GENOMIC DNA]</scope>
    <source>
        <strain evidence="3">CCUG 51308</strain>
    </source>
</reference>
<evidence type="ECO:0000313" key="2">
    <source>
        <dbReference type="EMBL" id="MFC7290859.1"/>
    </source>
</evidence>
<gene>
    <name evidence="2" type="ORF">ACFQS8_04480</name>
</gene>
<dbReference type="RefSeq" id="WP_382166064.1">
    <property type="nucleotide sequence ID" value="NZ_JBHTBR010000002.1"/>
</dbReference>
<name>A0ABW2IIH0_9PROT</name>
<dbReference type="Proteomes" id="UP001596492">
    <property type="component" value="Unassembled WGS sequence"/>
</dbReference>